<name>A0AAJ0FR97_9HYPO</name>
<gene>
    <name evidence="2" type="ORF">QQS21_008625</name>
</gene>
<evidence type="ECO:0000256" key="1">
    <source>
        <dbReference type="SAM" id="MobiDB-lite"/>
    </source>
</evidence>
<dbReference type="AlphaFoldDB" id="A0AAJ0FR97"/>
<dbReference type="Proteomes" id="UP001251528">
    <property type="component" value="Unassembled WGS sequence"/>
</dbReference>
<keyword evidence="3" id="KW-1185">Reference proteome</keyword>
<comment type="caution">
    <text evidence="2">The sequence shown here is derived from an EMBL/GenBank/DDBJ whole genome shotgun (WGS) entry which is preliminary data.</text>
</comment>
<protein>
    <submittedName>
        <fullName evidence="2">Uncharacterized protein</fullName>
    </submittedName>
</protein>
<sequence>MYGAPYNWPRQNWKVKPGPKTSSNARPTSVASVAWLKRDVGSVFANSTDANQSYNTCRADVHHGQERRKLDGVIVELALEDMLGNAVDLGDCDVILDDESREVKVVVEDGVASFVYAWQQQQQREDAKERSYPVTDSHLDHAPVATIAAPTMPRPSPTLSSEEAARTAR</sequence>
<feature type="region of interest" description="Disordered" evidence="1">
    <location>
        <begin position="1"/>
        <end position="27"/>
    </location>
</feature>
<reference evidence="2" key="1">
    <citation type="submission" date="2023-06" db="EMBL/GenBank/DDBJ databases">
        <title>Conoideocrella luteorostrata (Hypocreales: Clavicipitaceae), a potential biocontrol fungus for elongate hemlock scale in United States Christmas tree production areas.</title>
        <authorList>
            <person name="Barrett H."/>
            <person name="Lovett B."/>
            <person name="Macias A.M."/>
            <person name="Stajich J.E."/>
            <person name="Kasson M.T."/>
        </authorList>
    </citation>
    <scope>NUCLEOTIDE SEQUENCE</scope>
    <source>
        <strain evidence="2">ARSEF 14590</strain>
    </source>
</reference>
<dbReference type="EMBL" id="JASWJB010000200">
    <property type="protein sequence ID" value="KAK2593682.1"/>
    <property type="molecule type" value="Genomic_DNA"/>
</dbReference>
<organism evidence="2 3">
    <name type="scientific">Conoideocrella luteorostrata</name>
    <dbReference type="NCBI Taxonomy" id="1105319"/>
    <lineage>
        <taxon>Eukaryota</taxon>
        <taxon>Fungi</taxon>
        <taxon>Dikarya</taxon>
        <taxon>Ascomycota</taxon>
        <taxon>Pezizomycotina</taxon>
        <taxon>Sordariomycetes</taxon>
        <taxon>Hypocreomycetidae</taxon>
        <taxon>Hypocreales</taxon>
        <taxon>Clavicipitaceae</taxon>
        <taxon>Conoideocrella</taxon>
    </lineage>
</organism>
<accession>A0AAJ0FR97</accession>
<feature type="compositionally biased region" description="Basic and acidic residues" evidence="1">
    <location>
        <begin position="123"/>
        <end position="141"/>
    </location>
</feature>
<feature type="region of interest" description="Disordered" evidence="1">
    <location>
        <begin position="123"/>
        <end position="169"/>
    </location>
</feature>
<proteinExistence type="predicted"/>
<evidence type="ECO:0000313" key="2">
    <source>
        <dbReference type="EMBL" id="KAK2593682.1"/>
    </source>
</evidence>
<evidence type="ECO:0000313" key="3">
    <source>
        <dbReference type="Proteomes" id="UP001251528"/>
    </source>
</evidence>